<keyword evidence="6" id="KW-0663">Pyridoxal phosphate</keyword>
<evidence type="ECO:0000313" key="10">
    <source>
        <dbReference type="Proteomes" id="UP001338125"/>
    </source>
</evidence>
<accession>A0ABR0SZ77</accession>
<comment type="pathway">
    <text evidence="2">Amino-acid biosynthesis; L-histidine biosynthesis; L-histidine from 5-phospho-alpha-D-ribose 1-diphosphate: step 7/9.</text>
</comment>
<evidence type="ECO:0000256" key="7">
    <source>
        <dbReference type="ARBA" id="ARBA00047481"/>
    </source>
</evidence>
<dbReference type="InterPro" id="IPR015424">
    <property type="entry name" value="PyrdxlP-dep_Trfase"/>
</dbReference>
<keyword evidence="5" id="KW-0808">Transferase</keyword>
<evidence type="ECO:0000256" key="6">
    <source>
        <dbReference type="ARBA" id="ARBA00022898"/>
    </source>
</evidence>
<evidence type="ECO:0000256" key="2">
    <source>
        <dbReference type="ARBA" id="ARBA00005011"/>
    </source>
</evidence>
<dbReference type="GO" id="GO:0008483">
    <property type="term" value="F:transaminase activity"/>
    <property type="evidence" value="ECO:0007669"/>
    <property type="project" value="UniProtKB-KW"/>
</dbReference>
<dbReference type="CDD" id="cd00609">
    <property type="entry name" value="AAT_like"/>
    <property type="match status" value="1"/>
</dbReference>
<evidence type="ECO:0000256" key="5">
    <source>
        <dbReference type="ARBA" id="ARBA00022679"/>
    </source>
</evidence>
<dbReference type="Pfam" id="PF00155">
    <property type="entry name" value="Aminotran_1_2"/>
    <property type="match status" value="1"/>
</dbReference>
<comment type="cofactor">
    <cofactor evidence="1">
        <name>pyridoxal 5'-phosphate</name>
        <dbReference type="ChEBI" id="CHEBI:597326"/>
    </cofactor>
</comment>
<dbReference type="Gene3D" id="3.90.1150.10">
    <property type="entry name" value="Aspartate Aminotransferase, domain 1"/>
    <property type="match status" value="1"/>
</dbReference>
<dbReference type="SUPFAM" id="SSF53383">
    <property type="entry name" value="PLP-dependent transferases"/>
    <property type="match status" value="1"/>
</dbReference>
<comment type="caution">
    <text evidence="9">The sequence shown here is derived from an EMBL/GenBank/DDBJ whole genome shotgun (WGS) entry which is preliminary data.</text>
</comment>
<dbReference type="PANTHER" id="PTHR42885:SF2">
    <property type="entry name" value="HISTIDINOL-PHOSPHATE AMINOTRANSFERASE"/>
    <property type="match status" value="1"/>
</dbReference>
<keyword evidence="4 9" id="KW-0032">Aminotransferase</keyword>
<feature type="domain" description="Aminotransferase class I/classII large" evidence="8">
    <location>
        <begin position="66"/>
        <end position="410"/>
    </location>
</feature>
<name>A0ABR0SZ77_9HYPO</name>
<gene>
    <name evidence="9" type="ORF">PT974_02845</name>
</gene>
<evidence type="ECO:0000256" key="4">
    <source>
        <dbReference type="ARBA" id="ARBA00022576"/>
    </source>
</evidence>
<dbReference type="InterPro" id="IPR004839">
    <property type="entry name" value="Aminotransferase_I/II_large"/>
</dbReference>
<dbReference type="EMBL" id="JAVFKD010000002">
    <property type="protein sequence ID" value="KAK5997484.1"/>
    <property type="molecule type" value="Genomic_DNA"/>
</dbReference>
<dbReference type="PANTHER" id="PTHR42885">
    <property type="entry name" value="HISTIDINOL-PHOSPHATE AMINOTRANSFERASE-RELATED"/>
    <property type="match status" value="1"/>
</dbReference>
<keyword evidence="10" id="KW-1185">Reference proteome</keyword>
<dbReference type="Proteomes" id="UP001338125">
    <property type="component" value="Unassembled WGS sequence"/>
</dbReference>
<sequence length="418" mass="45609">MARRVDLEALIRPNILAMKGPLINVPAYPNHIQPQPKSILDRNENNLGSCLSRNDEFYSGGSTIDDLSAPIDKALLAAESQNLHRYPAPSGWQLKQQVAAFRGLPDSYMRSITLGNGSAELIDLLVRTTCVPGKDAMLLTPPTFPLYNDRAAVNDVAVFESKLRFVNDDFHIHVPEILELLAQNENIKLVFLPTPGNPTGSMIPLQQIEELLKSPVLKALVVVDEAYIDFAPGHSQSAVTLLDKYPNLVVLQTLSKSHGLAGLRFGMAFAHEFITEMLHRVQIPFTIPTPVAALANKALSPAFQQGYKASVAKFVECREKLVDDLQTPELVSLKVGPPIGGSHGNFVVLPVFSSEAATPIRDNARAMWARDLLRAEFDTSVGFIGGLEGCEGCLRITVGSAEENGKLVQDLLTVFGKR</sequence>
<dbReference type="InterPro" id="IPR015421">
    <property type="entry name" value="PyrdxlP-dep_Trfase_major"/>
</dbReference>
<protein>
    <recommendedName>
        <fullName evidence="3">histidinol-phosphate transaminase</fullName>
        <ecNumber evidence="3">2.6.1.9</ecNumber>
    </recommendedName>
</protein>
<dbReference type="EC" id="2.6.1.9" evidence="3"/>
<reference evidence="9 10" key="1">
    <citation type="submission" date="2024-01" db="EMBL/GenBank/DDBJ databases">
        <title>Complete genome of Cladobotryum mycophilum ATHUM6906.</title>
        <authorList>
            <person name="Christinaki A.C."/>
            <person name="Myridakis A.I."/>
            <person name="Kouvelis V.N."/>
        </authorList>
    </citation>
    <scope>NUCLEOTIDE SEQUENCE [LARGE SCALE GENOMIC DNA]</scope>
    <source>
        <strain evidence="9 10">ATHUM6906</strain>
    </source>
</reference>
<dbReference type="Gene3D" id="3.40.640.10">
    <property type="entry name" value="Type I PLP-dependent aspartate aminotransferase-like (Major domain)"/>
    <property type="match status" value="1"/>
</dbReference>
<comment type="catalytic activity">
    <reaction evidence="7">
        <text>L-histidinol phosphate + 2-oxoglutarate = 3-(imidazol-4-yl)-2-oxopropyl phosphate + L-glutamate</text>
        <dbReference type="Rhea" id="RHEA:23744"/>
        <dbReference type="ChEBI" id="CHEBI:16810"/>
        <dbReference type="ChEBI" id="CHEBI:29985"/>
        <dbReference type="ChEBI" id="CHEBI:57766"/>
        <dbReference type="ChEBI" id="CHEBI:57980"/>
        <dbReference type="EC" id="2.6.1.9"/>
    </reaction>
</comment>
<evidence type="ECO:0000256" key="3">
    <source>
        <dbReference type="ARBA" id="ARBA00012748"/>
    </source>
</evidence>
<evidence type="ECO:0000256" key="1">
    <source>
        <dbReference type="ARBA" id="ARBA00001933"/>
    </source>
</evidence>
<evidence type="ECO:0000259" key="8">
    <source>
        <dbReference type="Pfam" id="PF00155"/>
    </source>
</evidence>
<organism evidence="9 10">
    <name type="scientific">Cladobotryum mycophilum</name>
    <dbReference type="NCBI Taxonomy" id="491253"/>
    <lineage>
        <taxon>Eukaryota</taxon>
        <taxon>Fungi</taxon>
        <taxon>Dikarya</taxon>
        <taxon>Ascomycota</taxon>
        <taxon>Pezizomycotina</taxon>
        <taxon>Sordariomycetes</taxon>
        <taxon>Hypocreomycetidae</taxon>
        <taxon>Hypocreales</taxon>
        <taxon>Hypocreaceae</taxon>
        <taxon>Cladobotryum</taxon>
    </lineage>
</organism>
<evidence type="ECO:0000313" key="9">
    <source>
        <dbReference type="EMBL" id="KAK5997484.1"/>
    </source>
</evidence>
<dbReference type="InterPro" id="IPR015422">
    <property type="entry name" value="PyrdxlP-dep_Trfase_small"/>
</dbReference>
<proteinExistence type="predicted"/>